<evidence type="ECO:0000256" key="3">
    <source>
        <dbReference type="ARBA" id="ARBA00023242"/>
    </source>
</evidence>
<dbReference type="InParanoid" id="A0A286UUY8"/>
<evidence type="ECO:0000313" key="7">
    <source>
        <dbReference type="EMBL" id="PAV23374.1"/>
    </source>
</evidence>
<keyword evidence="8" id="KW-1185">Reference proteome</keyword>
<evidence type="ECO:0000313" key="8">
    <source>
        <dbReference type="Proteomes" id="UP000217199"/>
    </source>
</evidence>
<organism evidence="7 8">
    <name type="scientific">Pyrrhoderma noxium</name>
    <dbReference type="NCBI Taxonomy" id="2282107"/>
    <lineage>
        <taxon>Eukaryota</taxon>
        <taxon>Fungi</taxon>
        <taxon>Dikarya</taxon>
        <taxon>Basidiomycota</taxon>
        <taxon>Agaricomycotina</taxon>
        <taxon>Agaricomycetes</taxon>
        <taxon>Hymenochaetales</taxon>
        <taxon>Hymenochaetaceae</taxon>
        <taxon>Pyrrhoderma</taxon>
    </lineage>
</organism>
<comment type="subcellular location">
    <subcellularLocation>
        <location evidence="1 4">Nucleus</location>
        <location evidence="1 4">Nucleolus</location>
    </subcellularLocation>
</comment>
<proteinExistence type="inferred from homology"/>
<feature type="compositionally biased region" description="Low complexity" evidence="5">
    <location>
        <begin position="241"/>
        <end position="262"/>
    </location>
</feature>
<dbReference type="PROSITE" id="PS50833">
    <property type="entry name" value="BRIX"/>
    <property type="match status" value="1"/>
</dbReference>
<feature type="compositionally biased region" description="Basic and acidic residues" evidence="5">
    <location>
        <begin position="317"/>
        <end position="338"/>
    </location>
</feature>
<dbReference type="AlphaFoldDB" id="A0A286UUY8"/>
<dbReference type="GO" id="GO:0019843">
    <property type="term" value="F:rRNA binding"/>
    <property type="evidence" value="ECO:0007669"/>
    <property type="project" value="UniProtKB-UniRule"/>
</dbReference>
<gene>
    <name evidence="7" type="ORF">PNOK_0044200</name>
</gene>
<dbReference type="Proteomes" id="UP000217199">
    <property type="component" value="Unassembled WGS sequence"/>
</dbReference>
<dbReference type="GO" id="GO:0000463">
    <property type="term" value="P:maturation of LSU-rRNA from tricistronic rRNA transcript (SSU-rRNA, 5.8S rRNA, LSU-rRNA)"/>
    <property type="evidence" value="ECO:0007669"/>
    <property type="project" value="TreeGrafter"/>
</dbReference>
<sequence>MLRVVKPKTARSKRVLEAREPKEVEDPRTVIFVKGSSTGEVVGRVMKELMALKRPNAISFSKKENNVRPFEDTSNQTLEFWSAKNDASMFVIGQSTKKRPDGLTFVRMYDGRVLDMLEVGVDNFVSLEELKTKKSTPGHRPLLHFASELFDTHPRLIQLKSMLLDFFGSEVLDGIHLGGVEHVISVQLAPTPPELSSTTFGTGMGSGYDSIPSYLDTTSSSKDDSKHLPKVYIRTYTISLSNPSSSSGNSDSKSTTTTTTANKKLPPKIDLIPMGPFLDLSLRRHTTPSPDLLKSAMRRPKLRKKEDIESGLGKQKRNLEVDEMGDLRGRIHLGKQDLSKLQSRKMKGLRETKSDSGSEDDNDDDDDDDSDSEDEAPSPKRRK</sequence>
<evidence type="ECO:0000256" key="4">
    <source>
        <dbReference type="RuleBase" id="RU367086"/>
    </source>
</evidence>
<dbReference type="PANTHER" id="PTHR12728:SF0">
    <property type="entry name" value="RIBOSOME PRODUCTION FACTOR 2 HOMOLOG"/>
    <property type="match status" value="1"/>
</dbReference>
<dbReference type="InterPro" id="IPR039770">
    <property type="entry name" value="Rpf2"/>
</dbReference>
<dbReference type="SMART" id="SM00879">
    <property type="entry name" value="Brix"/>
    <property type="match status" value="1"/>
</dbReference>
<reference evidence="7 8" key="1">
    <citation type="journal article" date="2017" name="Mol. Ecol.">
        <title>Comparative and population genomic landscape of Phellinus noxius: A hypervariable fungus causing root rot in trees.</title>
        <authorList>
            <person name="Chung C.L."/>
            <person name="Lee T.J."/>
            <person name="Akiba M."/>
            <person name="Lee H.H."/>
            <person name="Kuo T.H."/>
            <person name="Liu D."/>
            <person name="Ke H.M."/>
            <person name="Yokoi T."/>
            <person name="Roa M.B."/>
            <person name="Lu M.J."/>
            <person name="Chang Y.Y."/>
            <person name="Ann P.J."/>
            <person name="Tsai J.N."/>
            <person name="Chen C.Y."/>
            <person name="Tzean S.S."/>
            <person name="Ota Y."/>
            <person name="Hattori T."/>
            <person name="Sahashi N."/>
            <person name="Liou R.F."/>
            <person name="Kikuchi T."/>
            <person name="Tsai I.J."/>
        </authorList>
    </citation>
    <scope>NUCLEOTIDE SEQUENCE [LARGE SCALE GENOMIC DNA]</scope>
    <source>
        <strain evidence="7 8">FFPRI411160</strain>
    </source>
</reference>
<keyword evidence="3 4" id="KW-0539">Nucleus</keyword>
<dbReference type="STRING" id="2282107.A0A286UUY8"/>
<dbReference type="Pfam" id="PF04427">
    <property type="entry name" value="Brix"/>
    <property type="match status" value="1"/>
</dbReference>
<dbReference type="FunCoup" id="A0A286UUY8">
    <property type="interactions" value="478"/>
</dbReference>
<feature type="region of interest" description="Disordered" evidence="5">
    <location>
        <begin position="241"/>
        <end position="270"/>
    </location>
</feature>
<evidence type="ECO:0000256" key="5">
    <source>
        <dbReference type="SAM" id="MobiDB-lite"/>
    </source>
</evidence>
<feature type="region of interest" description="Disordered" evidence="5">
    <location>
        <begin position="282"/>
        <end position="383"/>
    </location>
</feature>
<protein>
    <recommendedName>
        <fullName evidence="4">Ribosome production factor 2 homolog</fullName>
    </recommendedName>
    <alternativeName>
        <fullName evidence="4">Ribosome biogenesis protein RPF2 homolog</fullName>
    </alternativeName>
</protein>
<feature type="compositionally biased region" description="Acidic residues" evidence="5">
    <location>
        <begin position="357"/>
        <end position="376"/>
    </location>
</feature>
<comment type="similarity">
    <text evidence="2 4">Belongs to the RPF2 family.</text>
</comment>
<dbReference type="PANTHER" id="PTHR12728">
    <property type="entry name" value="BRIX DOMAIN CONTAINING PROTEIN"/>
    <property type="match status" value="1"/>
</dbReference>
<accession>A0A286UUY8</accession>
<evidence type="ECO:0000259" key="6">
    <source>
        <dbReference type="PROSITE" id="PS50833"/>
    </source>
</evidence>
<dbReference type="GO" id="GO:0005730">
    <property type="term" value="C:nucleolus"/>
    <property type="evidence" value="ECO:0007669"/>
    <property type="project" value="UniProtKB-SubCell"/>
</dbReference>
<dbReference type="InterPro" id="IPR007109">
    <property type="entry name" value="Brix"/>
</dbReference>
<feature type="domain" description="Brix" evidence="6">
    <location>
        <begin position="28"/>
        <end position="291"/>
    </location>
</feature>
<dbReference type="EMBL" id="NBII01000001">
    <property type="protein sequence ID" value="PAV23374.1"/>
    <property type="molecule type" value="Genomic_DNA"/>
</dbReference>
<evidence type="ECO:0000256" key="1">
    <source>
        <dbReference type="ARBA" id="ARBA00004604"/>
    </source>
</evidence>
<dbReference type="GO" id="GO:0000027">
    <property type="term" value="P:ribosomal large subunit assembly"/>
    <property type="evidence" value="ECO:0007669"/>
    <property type="project" value="InterPro"/>
</dbReference>
<name>A0A286UUY8_9AGAM</name>
<comment type="caution">
    <text evidence="7">The sequence shown here is derived from an EMBL/GenBank/DDBJ whole genome shotgun (WGS) entry which is preliminary data.</text>
</comment>
<dbReference type="OrthoDB" id="407658at2759"/>
<evidence type="ECO:0000256" key="2">
    <source>
        <dbReference type="ARBA" id="ARBA00010782"/>
    </source>
</evidence>